<feature type="region of interest" description="Disordered" evidence="1">
    <location>
        <begin position="1"/>
        <end position="81"/>
    </location>
</feature>
<dbReference type="EMBL" id="OV651823">
    <property type="protein sequence ID" value="CAH1101621.1"/>
    <property type="molecule type" value="Genomic_DNA"/>
</dbReference>
<dbReference type="Pfam" id="PF15045">
    <property type="entry name" value="Clathrin_bdg"/>
    <property type="match status" value="1"/>
</dbReference>
<dbReference type="PANTHER" id="PTHR16156:SF10">
    <property type="entry name" value="AFTIPHILIN-RELATED"/>
    <property type="match status" value="1"/>
</dbReference>
<protein>
    <recommendedName>
        <fullName evidence="2">Aftiphilin clathrin-binding box domain-containing protein</fullName>
    </recommendedName>
</protein>
<dbReference type="GO" id="GO:0030276">
    <property type="term" value="F:clathrin binding"/>
    <property type="evidence" value="ECO:0007669"/>
    <property type="project" value="InterPro"/>
</dbReference>
<keyword evidence="4" id="KW-1185">Reference proteome</keyword>
<feature type="compositionally biased region" description="Pro residues" evidence="1">
    <location>
        <begin position="644"/>
        <end position="653"/>
    </location>
</feature>
<dbReference type="GO" id="GO:0030121">
    <property type="term" value="C:AP-1 adaptor complex"/>
    <property type="evidence" value="ECO:0007669"/>
    <property type="project" value="TreeGrafter"/>
</dbReference>
<feature type="domain" description="Aftiphilin clathrin-binding box" evidence="2">
    <location>
        <begin position="575"/>
        <end position="644"/>
    </location>
</feature>
<dbReference type="AlphaFoldDB" id="A0A9P0CP47"/>
<proteinExistence type="predicted"/>
<dbReference type="InterPro" id="IPR029205">
    <property type="entry name" value="Clathrin-bd"/>
</dbReference>
<dbReference type="GO" id="GO:0032588">
    <property type="term" value="C:trans-Golgi network membrane"/>
    <property type="evidence" value="ECO:0007669"/>
    <property type="project" value="InterPro"/>
</dbReference>
<evidence type="ECO:0000256" key="1">
    <source>
        <dbReference type="SAM" id="MobiDB-lite"/>
    </source>
</evidence>
<organism evidence="3 4">
    <name type="scientific">Psylliodes chrysocephalus</name>
    <dbReference type="NCBI Taxonomy" id="3402493"/>
    <lineage>
        <taxon>Eukaryota</taxon>
        <taxon>Metazoa</taxon>
        <taxon>Ecdysozoa</taxon>
        <taxon>Arthropoda</taxon>
        <taxon>Hexapoda</taxon>
        <taxon>Insecta</taxon>
        <taxon>Pterygota</taxon>
        <taxon>Neoptera</taxon>
        <taxon>Endopterygota</taxon>
        <taxon>Coleoptera</taxon>
        <taxon>Polyphaga</taxon>
        <taxon>Cucujiformia</taxon>
        <taxon>Chrysomeloidea</taxon>
        <taxon>Chrysomelidae</taxon>
        <taxon>Galerucinae</taxon>
        <taxon>Alticini</taxon>
        <taxon>Psylliodes</taxon>
    </lineage>
</organism>
<feature type="compositionally biased region" description="Polar residues" evidence="1">
    <location>
        <begin position="1122"/>
        <end position="1143"/>
    </location>
</feature>
<feature type="region of interest" description="Disordered" evidence="1">
    <location>
        <begin position="756"/>
        <end position="780"/>
    </location>
</feature>
<name>A0A9P0CP47_9CUCU</name>
<dbReference type="PANTHER" id="PTHR16156">
    <property type="entry name" value="AFTIPHILIN A-RELATED"/>
    <property type="match status" value="1"/>
</dbReference>
<feature type="compositionally biased region" description="Polar residues" evidence="1">
    <location>
        <begin position="68"/>
        <end position="79"/>
    </location>
</feature>
<feature type="region of interest" description="Disordered" evidence="1">
    <location>
        <begin position="414"/>
        <end position="438"/>
    </location>
</feature>
<feature type="region of interest" description="Disordered" evidence="1">
    <location>
        <begin position="640"/>
        <end position="722"/>
    </location>
</feature>
<feature type="compositionally biased region" description="Acidic residues" evidence="1">
    <location>
        <begin position="18"/>
        <end position="27"/>
    </location>
</feature>
<accession>A0A9P0CP47</accession>
<feature type="region of interest" description="Disordered" evidence="1">
    <location>
        <begin position="952"/>
        <end position="988"/>
    </location>
</feature>
<evidence type="ECO:0000313" key="4">
    <source>
        <dbReference type="Proteomes" id="UP001153636"/>
    </source>
</evidence>
<dbReference type="OrthoDB" id="5917212at2759"/>
<feature type="region of interest" description="Disordered" evidence="1">
    <location>
        <begin position="1120"/>
        <end position="1166"/>
    </location>
</feature>
<evidence type="ECO:0000313" key="3">
    <source>
        <dbReference type="EMBL" id="CAH1101621.1"/>
    </source>
</evidence>
<feature type="compositionally biased region" description="Basic and acidic residues" evidence="1">
    <location>
        <begin position="51"/>
        <end position="67"/>
    </location>
</feature>
<feature type="compositionally biased region" description="Low complexity" evidence="1">
    <location>
        <begin position="1144"/>
        <end position="1156"/>
    </location>
</feature>
<sequence length="1189" mass="132995">MANIIPPLVSDSPPPPPSEDDEDDEFDEFRGSNDISYGCDSLSLTPSPEQSPKKVPKEASSASEHEFNFSSVTPETGQENTKHLHIDQLKLKETNREDSNQTVDVVPVEQSLKQNNSELSISESSDKVKVEITTKVLHKNNYNKDNIPSQFIIESHNVKCENEISNCDNKNEKLENKPELHNIDSNMPVVETKLPNGFVDLEKFDGPNFSESTPTDQPISNNSEFTLQDTWSANFLSNEINGLELPVSRDSPIDNSKCNEKSEEFTDFSKSITDDLKKETEAKVDSYSCSNDNELNDFSNFSSNLAHSIQNNINNDLVKKENVELSSTTDKKVDSTLNPDMCCDNEVTMESTSNNFNDDFGTFVSHHVDLSNKSKEIELENEEFASFNFHSVDDLKPQSQYKFSNNDIEVKNDDFSDFSSFTDNPQSGQSHKTNVQEDNIEFNAFSSKDATKKSEKENESESASFAIFPTLNSTGNFTFKNDDEFDDFTSFPVDLTENEGPQISDDDFDDFGEFTSTTSQSPLDTCQKTEPSKPFLLIDEKEAFKKTEEIIKDIFVAPDEILDDFQYFELGKGDTIFTQLQDITDTPALGYIWSKSTSQRLLLKSLNIDSRNILFGHSWNSSMPRFAANLGVQPLEPVKMEPLTPTPAEPVPPIIQSSQPEVEEVPSAEFDWNSSGLVNPLDYSPSKSATQSTKSVHPSQPDNDDYEEFTSFQSSNPPAGWPSVPLRETYISEFPQAHIDIDVVLQPTIVTPELPRKNVSPESVSRFAETPPEIKNDDMKQDEDEEFDDFQMVCPGDKNLHESDKSGGIATVNDTVINNSVLEKESKQEIFDTIPFEAPKDTTINFESKDEVIENADEDDDDFTEFHSSAPLPQQIQPQTQATTISVPILQPTQMYSVPNSTEINWPDPGITHDELKRFEEVFSLPSAPKKEEKVDIETKISETVKIQPVESKDRSNISIWDSPPRSNPIKKSEIKEPSKKIGSKQSSFEDEEWSDFVSVQKPSPIHKTKLLDRNQTSSPDLPLSVLNLGSIQPTKQPIPVITPQGLVQTKLSTNMNPTSQPKTMNARPSYDLPTLQPSIISNQYASQAYGFGAAKQSSQVVLNGQEDDEWGEFVSSPLPPQHQNSSTTVGHHSWNNFVSNLGHSSHNSHASRSANTGSQKRNSHLSGLVLPELDFLALKERTGVTRKK</sequence>
<dbReference type="InterPro" id="IPR046359">
    <property type="entry name" value="Aftin-like"/>
</dbReference>
<gene>
    <name evidence="3" type="ORF">PSYICH_LOCUS2560</name>
</gene>
<feature type="compositionally biased region" description="Basic and acidic residues" evidence="1">
    <location>
        <begin position="971"/>
        <end position="980"/>
    </location>
</feature>
<reference evidence="3" key="1">
    <citation type="submission" date="2022-01" db="EMBL/GenBank/DDBJ databases">
        <authorList>
            <person name="King R."/>
        </authorList>
    </citation>
    <scope>NUCLEOTIDE SEQUENCE</scope>
</reference>
<dbReference type="Proteomes" id="UP001153636">
    <property type="component" value="Chromosome 11"/>
</dbReference>
<evidence type="ECO:0000259" key="2">
    <source>
        <dbReference type="Pfam" id="PF15045"/>
    </source>
</evidence>
<feature type="compositionally biased region" description="Polar residues" evidence="1">
    <location>
        <begin position="422"/>
        <end position="437"/>
    </location>
</feature>
<feature type="compositionally biased region" description="Polar residues" evidence="1">
    <location>
        <begin position="685"/>
        <end position="701"/>
    </location>
</feature>